<dbReference type="InterPro" id="IPR010319">
    <property type="entry name" value="Transglutaminase-like_Cys_pept"/>
</dbReference>
<dbReference type="Proteomes" id="UP000757604">
    <property type="component" value="Unassembled WGS sequence"/>
</dbReference>
<dbReference type="PANTHER" id="PTHR39327:SF1">
    <property type="entry name" value="BLR5470 PROTEIN"/>
    <property type="match status" value="1"/>
</dbReference>
<protein>
    <submittedName>
        <fullName evidence="2">Transglutaminase-like cysteine peptidase</fullName>
    </submittedName>
</protein>
<organism evidence="2 3">
    <name type="scientific">Rhizobium herbae</name>
    <dbReference type="NCBI Taxonomy" id="508661"/>
    <lineage>
        <taxon>Bacteria</taxon>
        <taxon>Pseudomonadati</taxon>
        <taxon>Pseudomonadota</taxon>
        <taxon>Alphaproteobacteria</taxon>
        <taxon>Hyphomicrobiales</taxon>
        <taxon>Rhizobiaceae</taxon>
        <taxon>Rhizobium/Agrobacterium group</taxon>
        <taxon>Rhizobium</taxon>
    </lineage>
</organism>
<dbReference type="EMBL" id="JAEUAO010000006">
    <property type="protein sequence ID" value="MBW9065774.1"/>
    <property type="molecule type" value="Genomic_DNA"/>
</dbReference>
<evidence type="ECO:0000256" key="1">
    <source>
        <dbReference type="SAM" id="Phobius"/>
    </source>
</evidence>
<dbReference type="Pfam" id="PF06035">
    <property type="entry name" value="Peptidase_C93"/>
    <property type="match status" value="1"/>
</dbReference>
<dbReference type="PANTHER" id="PTHR39327">
    <property type="match status" value="1"/>
</dbReference>
<feature type="transmembrane region" description="Helical" evidence="1">
    <location>
        <begin position="47"/>
        <end position="73"/>
    </location>
</feature>
<proteinExistence type="predicted"/>
<keyword evidence="1" id="KW-0812">Transmembrane</keyword>
<reference evidence="2 3" key="1">
    <citation type="journal article" date="2021" name="MBio">
        <title>Poor Competitiveness of Bradyrhizobium in Pigeon Pea Root Colonization in Indian Soils.</title>
        <authorList>
            <person name="Chalasani D."/>
            <person name="Basu A."/>
            <person name="Pullabhotla S.V.S.R.N."/>
            <person name="Jorrin B."/>
            <person name="Neal A.L."/>
            <person name="Poole P.S."/>
            <person name="Podile A.R."/>
            <person name="Tkacz A."/>
        </authorList>
    </citation>
    <scope>NUCLEOTIDE SEQUENCE [LARGE SCALE GENOMIC DNA]</scope>
    <source>
        <strain evidence="2 3">HU44</strain>
    </source>
</reference>
<dbReference type="Gene3D" id="3.10.620.30">
    <property type="match status" value="1"/>
</dbReference>
<accession>A0ABS7HH61</accession>
<keyword evidence="1" id="KW-1133">Transmembrane helix</keyword>
<evidence type="ECO:0000313" key="2">
    <source>
        <dbReference type="EMBL" id="MBW9065774.1"/>
    </source>
</evidence>
<dbReference type="RefSeq" id="WP_220373722.1">
    <property type="nucleotide sequence ID" value="NZ_JAEUAO010000006.1"/>
</dbReference>
<comment type="caution">
    <text evidence="2">The sequence shown here is derived from an EMBL/GenBank/DDBJ whole genome shotgun (WGS) entry which is preliminary data.</text>
</comment>
<gene>
    <name evidence="2" type="ORF">JNB71_20935</name>
</gene>
<keyword evidence="1" id="KW-0472">Membrane</keyword>
<name>A0ABS7HH61_9HYPH</name>
<evidence type="ECO:0000313" key="3">
    <source>
        <dbReference type="Proteomes" id="UP000757604"/>
    </source>
</evidence>
<sequence length="197" mass="21844">MSCAASKDFDNEDVPTSLISRTAGYHLAPIGDDMQTVTRRNGRNWSLLLILGSMTIGVLAVFFWLASALLSFVSAAEPMAFSIYCMDHIDECPTEGPRFVRYSAPLMQLVSTVQTQVNGAIIPRRETVDVWSADVASGDCDDYVMTKRRRLIRAGVPATAMRVVVGRRFGESHVVLIVKTDRGDIVLDNLRRTAYLR</sequence>
<keyword evidence="3" id="KW-1185">Reference proteome</keyword>